<keyword evidence="4" id="KW-1185">Reference proteome</keyword>
<reference evidence="3 4" key="1">
    <citation type="submission" date="2023-07" db="EMBL/GenBank/DDBJ databases">
        <title>Sequencing the genomes of 1000 actinobacteria strains.</title>
        <authorList>
            <person name="Klenk H.-P."/>
        </authorList>
    </citation>
    <scope>NUCLEOTIDE SEQUENCE [LARGE SCALE GENOMIC DNA]</scope>
    <source>
        <strain evidence="3 4">GD13</strain>
    </source>
</reference>
<keyword evidence="1" id="KW-0812">Transmembrane</keyword>
<dbReference type="Pfam" id="PF20177">
    <property type="entry name" value="DUF6542"/>
    <property type="match status" value="1"/>
</dbReference>
<evidence type="ECO:0000313" key="3">
    <source>
        <dbReference type="EMBL" id="MDP9820576.1"/>
    </source>
</evidence>
<evidence type="ECO:0000256" key="1">
    <source>
        <dbReference type="SAM" id="Phobius"/>
    </source>
</evidence>
<feature type="domain" description="DUF6542" evidence="2">
    <location>
        <begin position="2"/>
        <end position="111"/>
    </location>
</feature>
<dbReference type="RefSeq" id="WP_181641737.1">
    <property type="nucleotide sequence ID" value="NZ_CCXJ01000186.1"/>
</dbReference>
<dbReference type="InterPro" id="IPR046672">
    <property type="entry name" value="DUF6542"/>
</dbReference>
<organism evidence="3 4">
    <name type="scientific">Nocardioides massiliensis</name>
    <dbReference type="NCBI Taxonomy" id="1325935"/>
    <lineage>
        <taxon>Bacteria</taxon>
        <taxon>Bacillati</taxon>
        <taxon>Actinomycetota</taxon>
        <taxon>Actinomycetes</taxon>
        <taxon>Propionibacteriales</taxon>
        <taxon>Nocardioidaceae</taxon>
        <taxon>Nocardioides</taxon>
    </lineage>
</organism>
<feature type="transmembrane region" description="Helical" evidence="1">
    <location>
        <begin position="26"/>
        <end position="44"/>
    </location>
</feature>
<evidence type="ECO:0000259" key="2">
    <source>
        <dbReference type="Pfam" id="PF20177"/>
    </source>
</evidence>
<feature type="transmembrane region" description="Helical" evidence="1">
    <location>
        <begin position="49"/>
        <end position="70"/>
    </location>
</feature>
<keyword evidence="1" id="KW-0472">Membrane</keyword>
<proteinExistence type="predicted"/>
<keyword evidence="1" id="KW-1133">Transmembrane helix</keyword>
<name>A0ABT9NJN5_9ACTN</name>
<evidence type="ECO:0000313" key="4">
    <source>
        <dbReference type="Proteomes" id="UP001240447"/>
    </source>
</evidence>
<accession>A0ABT9NJN5</accession>
<dbReference type="EMBL" id="JAUSQM010000001">
    <property type="protein sequence ID" value="MDP9820576.1"/>
    <property type="molecule type" value="Genomic_DNA"/>
</dbReference>
<dbReference type="Proteomes" id="UP001240447">
    <property type="component" value="Unassembled WGS sequence"/>
</dbReference>
<protein>
    <recommendedName>
        <fullName evidence="2">DUF6542 domain-containing protein</fullName>
    </recommendedName>
</protein>
<sequence length="124" mass="12489">MSVLAHAAAVLVTVAALDITLTDRIGMLFDLVFITTCLMTALAARPGDFFVVGIAPPLALLALCLVLAAFAPATVADAGDGLVQATVSGLAGHAVALTVGYALTLGALVVRRQGHSKRLVSPAP</sequence>
<gene>
    <name evidence="3" type="ORF">J2S59_000385</name>
</gene>
<feature type="transmembrane region" description="Helical" evidence="1">
    <location>
        <begin position="90"/>
        <end position="110"/>
    </location>
</feature>
<comment type="caution">
    <text evidence="3">The sequence shown here is derived from an EMBL/GenBank/DDBJ whole genome shotgun (WGS) entry which is preliminary data.</text>
</comment>